<name>A0A3S5CV37_9PLAT</name>
<dbReference type="Proteomes" id="UP000784294">
    <property type="component" value="Unassembled WGS sequence"/>
</dbReference>
<reference evidence="1" key="1">
    <citation type="submission" date="2018-11" db="EMBL/GenBank/DDBJ databases">
        <authorList>
            <consortium name="Pathogen Informatics"/>
        </authorList>
    </citation>
    <scope>NUCLEOTIDE SEQUENCE</scope>
</reference>
<evidence type="ECO:0000313" key="1">
    <source>
        <dbReference type="EMBL" id="VEL40799.1"/>
    </source>
</evidence>
<gene>
    <name evidence="1" type="ORF">PXEA_LOCUS34239</name>
</gene>
<keyword evidence="2" id="KW-1185">Reference proteome</keyword>
<comment type="caution">
    <text evidence="1">The sequence shown here is derived from an EMBL/GenBank/DDBJ whole genome shotgun (WGS) entry which is preliminary data.</text>
</comment>
<proteinExistence type="predicted"/>
<dbReference type="EMBL" id="CAAALY010266520">
    <property type="protein sequence ID" value="VEL40799.1"/>
    <property type="molecule type" value="Genomic_DNA"/>
</dbReference>
<dbReference type="AlphaFoldDB" id="A0A3S5CV37"/>
<evidence type="ECO:0000313" key="2">
    <source>
        <dbReference type="Proteomes" id="UP000784294"/>
    </source>
</evidence>
<accession>A0A3S5CV37</accession>
<organism evidence="1 2">
    <name type="scientific">Protopolystoma xenopodis</name>
    <dbReference type="NCBI Taxonomy" id="117903"/>
    <lineage>
        <taxon>Eukaryota</taxon>
        <taxon>Metazoa</taxon>
        <taxon>Spiralia</taxon>
        <taxon>Lophotrochozoa</taxon>
        <taxon>Platyhelminthes</taxon>
        <taxon>Monogenea</taxon>
        <taxon>Polyopisthocotylea</taxon>
        <taxon>Polystomatidea</taxon>
        <taxon>Polystomatidae</taxon>
        <taxon>Protopolystoma</taxon>
    </lineage>
</organism>
<protein>
    <submittedName>
        <fullName evidence="1">Uncharacterized protein</fullName>
    </submittedName>
</protein>
<sequence length="78" mass="8728">MYGLYILRNSIYRLGCAWALSKIDGPRPDSILGNPTTICRPFVHFIEMYNRDGCLAAGHLLMLNVAENRCRTAIANKG</sequence>